<evidence type="ECO:0000313" key="2">
    <source>
        <dbReference type="EMBL" id="WUX39410.1"/>
    </source>
</evidence>
<dbReference type="SUPFAM" id="SSF56112">
    <property type="entry name" value="Protein kinase-like (PK-like)"/>
    <property type="match status" value="1"/>
</dbReference>
<dbReference type="InterPro" id="IPR011009">
    <property type="entry name" value="Kinase-like_dom_sf"/>
</dbReference>
<dbReference type="InterPro" id="IPR002575">
    <property type="entry name" value="Aminoglycoside_PTrfase"/>
</dbReference>
<evidence type="ECO:0000259" key="1">
    <source>
        <dbReference type="Pfam" id="PF01636"/>
    </source>
</evidence>
<reference evidence="2" key="1">
    <citation type="submission" date="2022-10" db="EMBL/GenBank/DDBJ databases">
        <title>The complete genomes of actinobacterial strains from the NBC collection.</title>
        <authorList>
            <person name="Joergensen T.S."/>
            <person name="Alvarez Arevalo M."/>
            <person name="Sterndorff E.B."/>
            <person name="Faurdal D."/>
            <person name="Vuksanovic O."/>
            <person name="Mourched A.-S."/>
            <person name="Charusanti P."/>
            <person name="Shaw S."/>
            <person name="Blin K."/>
            <person name="Weber T."/>
        </authorList>
    </citation>
    <scope>NUCLEOTIDE SEQUENCE</scope>
    <source>
        <strain evidence="2">NBC_01436</strain>
    </source>
</reference>
<proteinExistence type="predicted"/>
<dbReference type="Proteomes" id="UP001431926">
    <property type="component" value="Chromosome"/>
</dbReference>
<dbReference type="Gene3D" id="1.10.510.10">
    <property type="entry name" value="Transferase(Phosphotransferase) domain 1"/>
    <property type="match status" value="1"/>
</dbReference>
<protein>
    <submittedName>
        <fullName evidence="2">Aminoglycoside phosphotransferase family protein</fullName>
    </submittedName>
</protein>
<dbReference type="EMBL" id="CP109491">
    <property type="protein sequence ID" value="WUX39410.1"/>
    <property type="molecule type" value="Genomic_DNA"/>
</dbReference>
<feature type="domain" description="Aminoglycoside phosphotransferase" evidence="1">
    <location>
        <begin position="107"/>
        <end position="288"/>
    </location>
</feature>
<accession>A0ABZ1ZL37</accession>
<keyword evidence="3" id="KW-1185">Reference proteome</keyword>
<dbReference type="Pfam" id="PF01636">
    <property type="entry name" value="APH"/>
    <property type="match status" value="1"/>
</dbReference>
<name>A0ABZ1ZL37_STRAQ</name>
<sequence length="333" mass="35861">MKDRPTDIDETVLAATLGAWGIEPVTLTHAPVGFGDHHWVVAESVGRRTFVTVADLAHKPHCGRGAAEAWVGLSRAMSTAAELESALGEAALVAPLRTGDGETLLRLTDRYAVSVFPYVDAPTGHFGQVLDPGARRILVERLAQLHTTQAPLMTPVHQPGLPGRPVIEEALTDPGRFRAESGPYAQRCQALLTTNYAALRRTLGHFDEGTAQLASDASDAATVVTHGEPHPGNILDPGGRTLLVDWDTVALAPPERDLWLATDAPEDLSRYAELTGHHPDPALLAYYELRWALDDMAAALDIFGARHPDTADTRQAWDGLVDAVTALTENHCR</sequence>
<dbReference type="Gene3D" id="1.20.58.840">
    <property type="match status" value="1"/>
</dbReference>
<organism evidence="2 3">
    <name type="scientific">Streptomyces anulatus</name>
    <name type="common">Streptomyces chrysomallus</name>
    <dbReference type="NCBI Taxonomy" id="1892"/>
    <lineage>
        <taxon>Bacteria</taxon>
        <taxon>Bacillati</taxon>
        <taxon>Actinomycetota</taxon>
        <taxon>Actinomycetes</taxon>
        <taxon>Kitasatosporales</taxon>
        <taxon>Streptomycetaceae</taxon>
        <taxon>Streptomyces</taxon>
    </lineage>
</organism>
<evidence type="ECO:0000313" key="3">
    <source>
        <dbReference type="Proteomes" id="UP001431926"/>
    </source>
</evidence>
<gene>
    <name evidence="2" type="ORF">OG367_25760</name>
</gene>
<dbReference type="RefSeq" id="WP_329357675.1">
    <property type="nucleotide sequence ID" value="NZ_CP109490.1"/>
</dbReference>